<dbReference type="KEGG" id="nvn:NVIE_017400"/>
<comment type="similarity">
    <text evidence="1">Belongs to the ferredoxin--NADP reductase type 1 family.</text>
</comment>
<sequence length="283" mass="31145">MSAQPNLGKLVYRKDLTPDLAIIRIQPSDGSPVPDFKPGQFVTLGLKLDGEGDKITNRAYSLSSPPEEKRYFELYIKWAQEPVPGKFTTALFNMKEGDELYWRKPAGAFTIEDKRVDGTPDERTLVLVASGTGLAPFVGYALHLKATGSRRRIALLHGARNAKELGYRDLFERLAKESNGNFVYLPTVSRPNDPGSEGWTGHTGRVESLLVPKDSNGNGGGDRLSELERALGGKVTPENSFFHICGYSGTIDSVISILQPLGFVSNRHKRKDGSFDIKVETYG</sequence>
<dbReference type="InterPro" id="IPR039261">
    <property type="entry name" value="FNR_nucleotide-bd"/>
</dbReference>
<evidence type="ECO:0000259" key="5">
    <source>
        <dbReference type="PROSITE" id="PS51384"/>
    </source>
</evidence>
<dbReference type="EC" id="1.18.1.2" evidence="2"/>
<evidence type="ECO:0000256" key="2">
    <source>
        <dbReference type="ARBA" id="ARBA00013223"/>
    </source>
</evidence>
<gene>
    <name evidence="6" type="ORF">NVIE_017400</name>
</gene>
<dbReference type="Pfam" id="PF00970">
    <property type="entry name" value="FAD_binding_6"/>
    <property type="match status" value="1"/>
</dbReference>
<dbReference type="EMBL" id="CP007536">
    <property type="protein sequence ID" value="AIC16002.1"/>
    <property type="molecule type" value="Genomic_DNA"/>
</dbReference>
<dbReference type="InterPro" id="IPR017927">
    <property type="entry name" value="FAD-bd_FR_type"/>
</dbReference>
<dbReference type="GeneID" id="74947008"/>
<dbReference type="InterPro" id="IPR001433">
    <property type="entry name" value="OxRdtase_FAD/NAD-bd"/>
</dbReference>
<evidence type="ECO:0000256" key="3">
    <source>
        <dbReference type="ARBA" id="ARBA00022741"/>
    </source>
</evidence>
<dbReference type="GO" id="GO:0000166">
    <property type="term" value="F:nucleotide binding"/>
    <property type="evidence" value="ECO:0007669"/>
    <property type="project" value="UniProtKB-KW"/>
</dbReference>
<dbReference type="InterPro" id="IPR051930">
    <property type="entry name" value="FNR_type-1"/>
</dbReference>
<dbReference type="PROSITE" id="PS51384">
    <property type="entry name" value="FAD_FR"/>
    <property type="match status" value="1"/>
</dbReference>
<dbReference type="PRINTS" id="PR00371">
    <property type="entry name" value="FPNCR"/>
</dbReference>
<dbReference type="InterPro" id="IPR017938">
    <property type="entry name" value="Riboflavin_synthase-like_b-brl"/>
</dbReference>
<keyword evidence="7" id="KW-1185">Reference proteome</keyword>
<dbReference type="Pfam" id="PF00175">
    <property type="entry name" value="NAD_binding_1"/>
    <property type="match status" value="1"/>
</dbReference>
<dbReference type="PANTHER" id="PTHR47878:SF2">
    <property type="entry name" value="OXIDOREDUCTASE FAD_NAD(P)-BINDING DOMAIN PROTEIN"/>
    <property type="match status" value="1"/>
</dbReference>
<dbReference type="InterPro" id="IPR001709">
    <property type="entry name" value="Flavoprot_Pyr_Nucl_cyt_Rdtase"/>
</dbReference>
<name>A0A060HS70_9ARCH</name>
<feature type="domain" description="FAD-binding FR-type" evidence="5">
    <location>
        <begin position="3"/>
        <end position="112"/>
    </location>
</feature>
<dbReference type="PANTHER" id="PTHR47878">
    <property type="entry name" value="OXIDOREDUCTASE FAD/NAD(P)-BINDING DOMAIN PROTEIN"/>
    <property type="match status" value="1"/>
</dbReference>
<dbReference type="InterPro" id="IPR008333">
    <property type="entry name" value="Cbr1-like_FAD-bd_dom"/>
</dbReference>
<dbReference type="AlphaFoldDB" id="A0A060HS70"/>
<protein>
    <recommendedName>
        <fullName evidence="2">ferredoxin--NADP(+) reductase</fullName>
        <ecNumber evidence="2">1.18.1.2</ecNumber>
    </recommendedName>
</protein>
<dbReference type="Proteomes" id="UP000027093">
    <property type="component" value="Chromosome"/>
</dbReference>
<keyword evidence="3" id="KW-0547">Nucleotide-binding</keyword>
<feature type="region of interest" description="Disordered" evidence="4">
    <location>
        <begin position="193"/>
        <end position="223"/>
    </location>
</feature>
<evidence type="ECO:0000256" key="1">
    <source>
        <dbReference type="ARBA" id="ARBA00008312"/>
    </source>
</evidence>
<dbReference type="InterPro" id="IPR033892">
    <property type="entry name" value="FNR_bac"/>
</dbReference>
<accession>A0A060HS70</accession>
<proteinExistence type="inferred from homology"/>
<dbReference type="OrthoDB" id="35401at2157"/>
<dbReference type="HOGENOM" id="CLU_1006919_0_0_2"/>
<organism evidence="6 7">
    <name type="scientific">Nitrososphaera viennensis EN76</name>
    <dbReference type="NCBI Taxonomy" id="926571"/>
    <lineage>
        <taxon>Archaea</taxon>
        <taxon>Nitrososphaerota</taxon>
        <taxon>Nitrososphaeria</taxon>
        <taxon>Nitrososphaerales</taxon>
        <taxon>Nitrososphaeraceae</taxon>
        <taxon>Nitrososphaera</taxon>
    </lineage>
</organism>
<dbReference type="RefSeq" id="WP_075054876.1">
    <property type="nucleotide sequence ID" value="NZ_CP007536.1"/>
</dbReference>
<dbReference type="Gene3D" id="2.40.30.10">
    <property type="entry name" value="Translation factors"/>
    <property type="match status" value="1"/>
</dbReference>
<dbReference type="SUPFAM" id="SSF63380">
    <property type="entry name" value="Riboflavin synthase domain-like"/>
    <property type="match status" value="1"/>
</dbReference>
<evidence type="ECO:0000256" key="4">
    <source>
        <dbReference type="SAM" id="MobiDB-lite"/>
    </source>
</evidence>
<evidence type="ECO:0000313" key="6">
    <source>
        <dbReference type="EMBL" id="AIC16002.1"/>
    </source>
</evidence>
<dbReference type="STRING" id="926571.NVIE_017400"/>
<dbReference type="SUPFAM" id="SSF52343">
    <property type="entry name" value="Ferredoxin reductase-like, C-terminal NADP-linked domain"/>
    <property type="match status" value="1"/>
</dbReference>
<dbReference type="GO" id="GO:0004324">
    <property type="term" value="F:ferredoxin-NADP+ reductase activity"/>
    <property type="evidence" value="ECO:0007669"/>
    <property type="project" value="UniProtKB-EC"/>
</dbReference>
<reference evidence="6 7" key="1">
    <citation type="journal article" date="2014" name="Int. J. Syst. Evol. Microbiol.">
        <title>Nitrososphaera viennensis gen. nov., sp. nov., an aerobic and mesophilic, ammonia-oxidizing archaeon from soil and a member of the archaeal phylum Thaumarchaeota.</title>
        <authorList>
            <person name="Stieglmeier M."/>
            <person name="Klingl A."/>
            <person name="Alves R.J."/>
            <person name="Rittmann S.K."/>
            <person name="Melcher M."/>
            <person name="Leisch N."/>
            <person name="Schleper C."/>
        </authorList>
    </citation>
    <scope>NUCLEOTIDE SEQUENCE [LARGE SCALE GENOMIC DNA]</scope>
    <source>
        <strain evidence="6">EN76</strain>
    </source>
</reference>
<dbReference type="Gene3D" id="3.40.50.80">
    <property type="entry name" value="Nucleotide-binding domain of ferredoxin-NADP reductase (FNR) module"/>
    <property type="match status" value="1"/>
</dbReference>
<evidence type="ECO:0000313" key="7">
    <source>
        <dbReference type="Proteomes" id="UP000027093"/>
    </source>
</evidence>
<dbReference type="CDD" id="cd06195">
    <property type="entry name" value="FNR1"/>
    <property type="match status" value="1"/>
</dbReference>